<keyword evidence="5" id="KW-1185">Reference proteome</keyword>
<dbReference type="Gene3D" id="3.20.20.80">
    <property type="entry name" value="Glycosidases"/>
    <property type="match status" value="1"/>
</dbReference>
<protein>
    <submittedName>
        <fullName evidence="4">DUF5060 domain-containing protein</fullName>
    </submittedName>
</protein>
<dbReference type="Pfam" id="PF18310">
    <property type="entry name" value="DUF5605"/>
    <property type="match status" value="1"/>
</dbReference>
<proteinExistence type="predicted"/>
<dbReference type="InterPro" id="IPR017853">
    <property type="entry name" value="GH"/>
</dbReference>
<accession>A0ABY7YYP4</accession>
<feature type="domain" description="Apiosidase-like catalytic" evidence="1">
    <location>
        <begin position="102"/>
        <end position="381"/>
    </location>
</feature>
<sequence length="505" mass="57731">MTTTTAQWDIFELRLSGPSDGNPYLDVSLEADFAHGARSVRVTGFYDGDGAYIVRFMPDVMGEWTYKTKSSVPALDGATGSLTVDAPRQGAHGPVRVADQFHFAYADGTRYLPFGTTCYAWTHQALQLQEETLQTLETAGFNKLRMGVFPKNYPFNTNEPLYPIYAEKADGTLDFDRPNPEAFRHFEQQVGKLRDMGIEADIIVFHPYDRWGYCDMSAEQDYRYVAYLAARLSAYSNVWWSMANEYDFLLDTKPMEQWDEYFHILERDDPCRHLTSIHNGDVTMYYDHTKPWISHVCIQNWDVRKTPEWRDDYGKPVVNDEPEYEGNIWPAWGNISAQELVHRFWTTTLRGGYAGHGETYEHPNDIIWWAKGGKLYGQAWQRLAFLRNLLEEDAGAGLTPMGGTNSFPWSRVSGAVDGEVRYIYFGEHQPAHWSSGLPKDGRRYQVDLIDTWNMTINPAEQVPPVVPHPTRHGAIVRGGKADADFGIKLPGKPYLALRCRPLRHD</sequence>
<evidence type="ECO:0000259" key="1">
    <source>
        <dbReference type="Pfam" id="PF13204"/>
    </source>
</evidence>
<reference evidence="4 5" key="1">
    <citation type="submission" date="2023-02" db="EMBL/GenBank/DDBJ databases">
        <title>Devosia chondri sp. nov., isolated from the phycosphere of marine algae.</title>
        <authorList>
            <person name="Kim J.M."/>
            <person name="Lee J.K."/>
            <person name="Choi B.J."/>
            <person name="Bayburt H."/>
            <person name="Jeon C.O."/>
        </authorList>
    </citation>
    <scope>NUCLEOTIDE SEQUENCE [LARGE SCALE GENOMIC DNA]</scope>
    <source>
        <strain evidence="4 5">G2-5</strain>
    </source>
</reference>
<dbReference type="SUPFAM" id="SSF51445">
    <property type="entry name" value="(Trans)glycosidases"/>
    <property type="match status" value="1"/>
</dbReference>
<organism evidence="4 5">
    <name type="scientific">Devosia rhodophyticola</name>
    <dbReference type="NCBI Taxonomy" id="3026423"/>
    <lineage>
        <taxon>Bacteria</taxon>
        <taxon>Pseudomonadati</taxon>
        <taxon>Pseudomonadota</taxon>
        <taxon>Alphaproteobacteria</taxon>
        <taxon>Hyphomicrobiales</taxon>
        <taxon>Devosiaceae</taxon>
        <taxon>Devosia</taxon>
    </lineage>
</organism>
<name>A0ABY7YYP4_9HYPH</name>
<evidence type="ECO:0000259" key="3">
    <source>
        <dbReference type="Pfam" id="PF18310"/>
    </source>
</evidence>
<dbReference type="Pfam" id="PF16586">
    <property type="entry name" value="DUF5060"/>
    <property type="match status" value="1"/>
</dbReference>
<evidence type="ECO:0000313" key="4">
    <source>
        <dbReference type="EMBL" id="WDR06009.1"/>
    </source>
</evidence>
<dbReference type="Gene3D" id="2.60.40.3950">
    <property type="match status" value="1"/>
</dbReference>
<evidence type="ECO:0000259" key="2">
    <source>
        <dbReference type="Pfam" id="PF16586"/>
    </source>
</evidence>
<gene>
    <name evidence="4" type="ORF">PSQ90_00650</name>
</gene>
<dbReference type="RefSeq" id="WP_282211523.1">
    <property type="nucleotide sequence ID" value="NZ_CP118247.1"/>
</dbReference>
<dbReference type="InterPro" id="IPR013783">
    <property type="entry name" value="Ig-like_fold"/>
</dbReference>
<dbReference type="PANTHER" id="PTHR37836">
    <property type="entry name" value="LMO1036 PROTEIN"/>
    <property type="match status" value="1"/>
</dbReference>
<evidence type="ECO:0000313" key="5">
    <source>
        <dbReference type="Proteomes" id="UP001222118"/>
    </source>
</evidence>
<dbReference type="PANTHER" id="PTHR37836:SF2">
    <property type="entry name" value="DUF4038 DOMAIN-CONTAINING PROTEIN"/>
    <property type="match status" value="1"/>
</dbReference>
<dbReference type="InterPro" id="IPR032260">
    <property type="entry name" value="DUF5060"/>
</dbReference>
<feature type="domain" description="DUF5605" evidence="3">
    <location>
        <begin position="409"/>
        <end position="499"/>
    </location>
</feature>
<dbReference type="Proteomes" id="UP001222118">
    <property type="component" value="Chromosome"/>
</dbReference>
<dbReference type="InterPro" id="IPR041239">
    <property type="entry name" value="DUF5605"/>
</dbReference>
<dbReference type="EMBL" id="CP118247">
    <property type="protein sequence ID" value="WDR06009.1"/>
    <property type="molecule type" value="Genomic_DNA"/>
</dbReference>
<feature type="domain" description="DUF5060" evidence="2">
    <location>
        <begin position="5"/>
        <end position="70"/>
    </location>
</feature>
<dbReference type="Pfam" id="PF13204">
    <property type="entry name" value="Apiosidase"/>
    <property type="match status" value="1"/>
</dbReference>
<dbReference type="InterPro" id="IPR025277">
    <property type="entry name" value="Apiosidase-like_cat_dom"/>
</dbReference>
<dbReference type="Gene3D" id="2.60.40.10">
    <property type="entry name" value="Immunoglobulins"/>
    <property type="match status" value="1"/>
</dbReference>